<dbReference type="InterPro" id="IPR005135">
    <property type="entry name" value="Endo/exonuclease/phosphatase"/>
</dbReference>
<evidence type="ECO:0000313" key="3">
    <source>
        <dbReference type="Proteomes" id="UP000472263"/>
    </source>
</evidence>
<dbReference type="SUPFAM" id="SSF56672">
    <property type="entry name" value="DNA/RNA polymerases"/>
    <property type="match status" value="1"/>
</dbReference>
<sequence>METVSLPHWPTHSLLVGRYMNLQTTPSTVVVHSCNKAPYRLQNRTPQAIKPVLTHRPKRKGLGRSANNTRCLIPINTSASGGSSDLLTTGRGSKNLKFGFINIRSLATKALLINDLILDHGLDMIGLCETWLKPNVFLPLNEATPPNYSYAHVARAHKQGGGVALIYRDFFNFTSNLENKFKSFEALVLSSSSSAMHSLSPFYMVVIYRPPGPYSKFLDEFGEFLSGLVTHSEQILVVGDFNIRINKADDPLNKAFSNLIDTFGFTQSVQEATHCNGNILDLVLSKGIVVSDLTVLSATSAVSDHFLIKFEASLACPVSGGTDVITSRHIGPSAVAAFSQQLPGVLAPLTVEAGSVENLTSSLNVALSSLLDTVAPLSTRPRRLKRSTPWFNEEIRALKQACRRLERQWRKSKLVVFYLSWHDSLLKYKRALGVAKAAYFSRLIATNKHNPRFLFETVAKLTKKQPSATTLSLTADDFQDFFGNKVEEIRQKINSESAAAPADSLAVASSPVVPTISVFEAVSLDTLSKLVIASKPTTCFLDPLPAKLYKESWPLLGSTMLDIVNLSLSTGIVPSSFKTAVVRPLLKKPHLDSSSLNSYRPVSNLPFMSKVLERVVFQQLSTHLAVNQLYEPFQSAFRACHSTETALTRVANDLLLAIDADSTSVLLLLDLSAAFDTVDHSILLERLTENFGVTGLARAWLNSYLSERTQCVMYNNTRSRFSNVKCGVPQGSVLGPLLFSLYISPLGQIIRSHGINFHCYADDTQLYLPIKADDPTEINRLEVCLAAVKNWMSLNFLLLNSDKTEMLVVGPPRHRHCFEQLTVLLDNCVISQSVAAKNLGVTFDPCLSFDRHIKDITKTAYFHLRNIAQIRSSLSMADAETLIHAFVSARLDYCNVLFSGLPQASTKSLQMVQNAAARVLTRTRKFDHITPILASLHWLPVHIRSDFKVLLLTYKILNGFAPSYLSHLLKPYIPSRALRSQNAGLLCLPRIKKKSAGGRAFSYRAPLLWNNLPADVRQSESVDSFKSRLKTHLFGLTYG</sequence>
<dbReference type="Ensembl" id="ENSMMDT00005020966.1">
    <property type="protein sequence ID" value="ENSMMDP00005020489.1"/>
    <property type="gene ID" value="ENSMMDG00005010079.1"/>
</dbReference>
<evidence type="ECO:0000313" key="2">
    <source>
        <dbReference type="Ensembl" id="ENSMMDP00005020489.1"/>
    </source>
</evidence>
<reference evidence="2" key="1">
    <citation type="submission" date="2025-08" db="UniProtKB">
        <authorList>
            <consortium name="Ensembl"/>
        </authorList>
    </citation>
    <scope>IDENTIFICATION</scope>
</reference>
<dbReference type="InParanoid" id="A0A667Y8N0"/>
<dbReference type="AlphaFoldDB" id="A0A667Y8N0"/>
<accession>A0A667Y8N0</accession>
<dbReference type="PANTHER" id="PTHR33332">
    <property type="entry name" value="REVERSE TRANSCRIPTASE DOMAIN-CONTAINING PROTEIN"/>
    <property type="match status" value="1"/>
</dbReference>
<dbReference type="Pfam" id="PF00078">
    <property type="entry name" value="RVT_1"/>
    <property type="match status" value="1"/>
</dbReference>
<reference evidence="2" key="2">
    <citation type="submission" date="2025-09" db="UniProtKB">
        <authorList>
            <consortium name="Ensembl"/>
        </authorList>
    </citation>
    <scope>IDENTIFICATION</scope>
</reference>
<dbReference type="InterPro" id="IPR043502">
    <property type="entry name" value="DNA/RNA_pol_sf"/>
</dbReference>
<dbReference type="GeneTree" id="ENSGT01010000222343"/>
<keyword evidence="3" id="KW-1185">Reference proteome</keyword>
<dbReference type="Gene3D" id="3.60.10.10">
    <property type="entry name" value="Endonuclease/exonuclease/phosphatase"/>
    <property type="match status" value="1"/>
</dbReference>
<dbReference type="InterPro" id="IPR036691">
    <property type="entry name" value="Endo/exonu/phosph_ase_sf"/>
</dbReference>
<dbReference type="CDD" id="cd01650">
    <property type="entry name" value="RT_nLTR_like"/>
    <property type="match status" value="1"/>
</dbReference>
<dbReference type="PROSITE" id="PS50878">
    <property type="entry name" value="RT_POL"/>
    <property type="match status" value="1"/>
</dbReference>
<dbReference type="Pfam" id="PF03372">
    <property type="entry name" value="Exo_endo_phos"/>
    <property type="match status" value="1"/>
</dbReference>
<dbReference type="GO" id="GO:0003824">
    <property type="term" value="F:catalytic activity"/>
    <property type="evidence" value="ECO:0007669"/>
    <property type="project" value="InterPro"/>
</dbReference>
<dbReference type="Proteomes" id="UP000472263">
    <property type="component" value="Unassembled WGS sequence"/>
</dbReference>
<protein>
    <recommendedName>
        <fullName evidence="1">Reverse transcriptase domain-containing protein</fullName>
    </recommendedName>
</protein>
<organism evidence="2 3">
    <name type="scientific">Myripristis murdjan</name>
    <name type="common">pinecone soldierfish</name>
    <dbReference type="NCBI Taxonomy" id="586833"/>
    <lineage>
        <taxon>Eukaryota</taxon>
        <taxon>Metazoa</taxon>
        <taxon>Chordata</taxon>
        <taxon>Craniata</taxon>
        <taxon>Vertebrata</taxon>
        <taxon>Euteleostomi</taxon>
        <taxon>Actinopterygii</taxon>
        <taxon>Neopterygii</taxon>
        <taxon>Teleostei</taxon>
        <taxon>Neoteleostei</taxon>
        <taxon>Acanthomorphata</taxon>
        <taxon>Holocentriformes</taxon>
        <taxon>Holocentridae</taxon>
        <taxon>Myripristis</taxon>
    </lineage>
</organism>
<dbReference type="SUPFAM" id="SSF56219">
    <property type="entry name" value="DNase I-like"/>
    <property type="match status" value="1"/>
</dbReference>
<proteinExistence type="predicted"/>
<dbReference type="InterPro" id="IPR000477">
    <property type="entry name" value="RT_dom"/>
</dbReference>
<evidence type="ECO:0000259" key="1">
    <source>
        <dbReference type="PROSITE" id="PS50878"/>
    </source>
</evidence>
<feature type="domain" description="Reverse transcriptase" evidence="1">
    <location>
        <begin position="566"/>
        <end position="823"/>
    </location>
</feature>
<name>A0A667Y8N0_9TELE</name>